<comment type="caution">
    <text evidence="3">The sequence shown here is derived from an EMBL/GenBank/DDBJ whole genome shotgun (WGS) entry which is preliminary data.</text>
</comment>
<evidence type="ECO:0000256" key="1">
    <source>
        <dbReference type="SAM" id="Phobius"/>
    </source>
</evidence>
<keyword evidence="1" id="KW-0472">Membrane</keyword>
<keyword evidence="4" id="KW-1185">Reference proteome</keyword>
<dbReference type="SMART" id="SM00710">
    <property type="entry name" value="PbH1"/>
    <property type="match status" value="6"/>
</dbReference>
<keyword evidence="1" id="KW-0812">Transmembrane</keyword>
<dbReference type="SUPFAM" id="SSF51126">
    <property type="entry name" value="Pectin lyase-like"/>
    <property type="match status" value="1"/>
</dbReference>
<dbReference type="Proteomes" id="UP000078503">
    <property type="component" value="Unassembled WGS sequence"/>
</dbReference>
<dbReference type="RefSeq" id="WP_068335988.1">
    <property type="nucleotide sequence ID" value="NZ_LVHF01000033.1"/>
</dbReference>
<dbReference type="Gene3D" id="2.160.20.10">
    <property type="entry name" value="Single-stranded right-handed beta-helix, Pectin lyase-like"/>
    <property type="match status" value="1"/>
</dbReference>
<name>A0A178K2L2_9GAMM</name>
<evidence type="ECO:0000259" key="2">
    <source>
        <dbReference type="Pfam" id="PF05048"/>
    </source>
</evidence>
<evidence type="ECO:0000313" key="3">
    <source>
        <dbReference type="EMBL" id="OAN11357.1"/>
    </source>
</evidence>
<proteinExistence type="predicted"/>
<evidence type="ECO:0000313" key="4">
    <source>
        <dbReference type="Proteomes" id="UP000078503"/>
    </source>
</evidence>
<protein>
    <recommendedName>
        <fullName evidence="2">Periplasmic copper-binding protein NosD beta helix domain-containing protein</fullName>
    </recommendedName>
</protein>
<dbReference type="InterPro" id="IPR007742">
    <property type="entry name" value="NosD_dom"/>
</dbReference>
<dbReference type="Pfam" id="PF14592">
    <property type="entry name" value="Chondroitinas_B"/>
    <property type="match status" value="1"/>
</dbReference>
<reference evidence="3 4" key="1">
    <citation type="submission" date="2016-03" db="EMBL/GenBank/DDBJ databases">
        <title>Photobacterium proteolyticum sp. nov. a protease producing bacterium isolated from ocean sediments of Laizhou Bay.</title>
        <authorList>
            <person name="Li Y."/>
        </authorList>
    </citation>
    <scope>NUCLEOTIDE SEQUENCE [LARGE SCALE GENOMIC DNA]</scope>
    <source>
        <strain evidence="3 4">R-40508</strain>
    </source>
</reference>
<sequence length="497" mass="54640">MQSRFQKLTYYFATVGILAHLGLGYVGYVAYSKITANAEPLPNTLQRVGNTIKKDYPSVAIAGDTLLEAGNQLSSKSYFWREFNPKSWPTVGPDYATAYAKLPLASNSIFVTNEDQLIKAINKAKPGDEIVVKNGSYYLEQKRINTSLHYPTSAKPIILRAETAGEVRLELTTLEGLLLSRPNWIVTGFKFIGNCQPHCEHAMHVVADADNLVISHNEFVDFNAAIKVNGVNQDFPDFGTIAYNYFYFTEPSKASSSVTPINLDMGNDWTIKNNIIRDFIKLGGNRVSYGAFIKAGSHNGIMENNLIACNTTNNDYGGYQIGLSLGGGGMKRANRRNKAAYETNHSVIRNNIIMHCNDVGVYVNKGKNSIVNNNILYNTRGIDVRFKESDAIVTNNVLSGDIRERDSGIATTSNNQVLEPNFLHGSDKLDGLFKAPAVGDFTPSKKLTAESSPYPIAENLAVSAYSTGLKDFCGNPILEQDQFLGAFKNALSCFNPE</sequence>
<accession>A0A178K2L2</accession>
<dbReference type="OrthoDB" id="5496540at2"/>
<dbReference type="InterPro" id="IPR011050">
    <property type="entry name" value="Pectin_lyase_fold/virulence"/>
</dbReference>
<dbReference type="InterPro" id="IPR039513">
    <property type="entry name" value="PL-6"/>
</dbReference>
<dbReference type="InterPro" id="IPR012334">
    <property type="entry name" value="Pectin_lyas_fold"/>
</dbReference>
<dbReference type="EMBL" id="LVHF01000033">
    <property type="protein sequence ID" value="OAN11357.1"/>
    <property type="molecule type" value="Genomic_DNA"/>
</dbReference>
<feature type="domain" description="Periplasmic copper-binding protein NosD beta helix" evidence="2">
    <location>
        <begin position="334"/>
        <end position="421"/>
    </location>
</feature>
<dbReference type="Pfam" id="PF05048">
    <property type="entry name" value="NosD"/>
    <property type="match status" value="1"/>
</dbReference>
<feature type="transmembrane region" description="Helical" evidence="1">
    <location>
        <begin position="12"/>
        <end position="31"/>
    </location>
</feature>
<dbReference type="InterPro" id="IPR006626">
    <property type="entry name" value="PbH1"/>
</dbReference>
<keyword evidence="1" id="KW-1133">Transmembrane helix</keyword>
<dbReference type="AlphaFoldDB" id="A0A178K2L2"/>
<organism evidence="3 4">
    <name type="scientific">Photobacterium jeanii</name>
    <dbReference type="NCBI Taxonomy" id="858640"/>
    <lineage>
        <taxon>Bacteria</taxon>
        <taxon>Pseudomonadati</taxon>
        <taxon>Pseudomonadota</taxon>
        <taxon>Gammaproteobacteria</taxon>
        <taxon>Vibrionales</taxon>
        <taxon>Vibrionaceae</taxon>
        <taxon>Photobacterium</taxon>
    </lineage>
</organism>
<dbReference type="STRING" id="858640.A3K86_20630"/>
<gene>
    <name evidence="3" type="ORF">A3K86_20630</name>
</gene>